<dbReference type="RefSeq" id="WP_021589741.1">
    <property type="nucleotide sequence ID" value="NZ_AWEY01000026.1"/>
</dbReference>
<evidence type="ECO:0000313" key="2">
    <source>
        <dbReference type="EMBL" id="ERK39196.1"/>
    </source>
</evidence>
<evidence type="ECO:0000256" key="1">
    <source>
        <dbReference type="SAM" id="SignalP"/>
    </source>
</evidence>
<proteinExistence type="predicted"/>
<keyword evidence="3" id="KW-1185">Reference proteome</keyword>
<comment type="caution">
    <text evidence="2">The sequence shown here is derived from an EMBL/GenBank/DDBJ whole genome shotgun (WGS) entry which is preliminary data.</text>
</comment>
<accession>U2P4V6</accession>
<feature type="chain" id="PRO_5004632236" description="Transporter, Ompp1/FadL/TodX family" evidence="1">
    <location>
        <begin position="21"/>
        <end position="543"/>
    </location>
</feature>
<evidence type="ECO:0008006" key="4">
    <source>
        <dbReference type="Google" id="ProtNLM"/>
    </source>
</evidence>
<dbReference type="Gene3D" id="2.40.160.60">
    <property type="entry name" value="Outer membrane protein transport protein (OMPP1/FadL/TodX)"/>
    <property type="match status" value="1"/>
</dbReference>
<dbReference type="AlphaFoldDB" id="U2P4V6"/>
<gene>
    <name evidence="2" type="ORF">HMPREF9135_1979</name>
</gene>
<sequence length="543" mass="60417">MRKLLIFLGACGFAATPAWAQETYQDTKMVDNDLNGTARYMGMGGAMEALGADISTMGTNPAGIGLFRKSQLSLSGGLMTQQDASNKRSAYGSDISIDGNKTNASFDQIGLVWARRTGMNSWLNLGFNYHKSRNFDQLLTAANQLSYASQNKQTVRKYQYGTSLNNKDMASYMWNAVDAGYSKLLQYRNVDEEGKPVDQYAYMNATDYLFAQYQKGYIGEYDFNISGNIQNRIYLGLTLGIHDVHYHSNSIYGENLANKGIAGSGEQLSIKGTGYDIKLGAIFRPFELSPFRIGVYVNTPTWYDLTLKGWAMASLNGLKDTDEKNGPNNGSVENYASLDYKLYTPWKFGVSLGHTVGNYLALGATYEYADYSTMDNRVIDGGYYDYNPYTGYDYYESSSSDKAMNAHTKETLKGVSTLKLGGEFKATPEIAVRLGYNFVSPMFDKNGYRDGSILSQGSANATSTDYTNWKATHRITAGLGFTFSKFFADVAYQYSATNGDFYPFMPYYDNPSSSQPSVEDNLPTMSKVSYKRHQLLLTLGYKF</sequence>
<dbReference type="PATRIC" id="fig|1115809.3.peg.1471"/>
<dbReference type="Proteomes" id="UP000016648">
    <property type="component" value="Unassembled WGS sequence"/>
</dbReference>
<name>U2P4V6_9BACT</name>
<keyword evidence="1" id="KW-0732">Signal</keyword>
<reference evidence="2 3" key="1">
    <citation type="submission" date="2013-08" db="EMBL/GenBank/DDBJ databases">
        <authorList>
            <person name="Durkin A.S."/>
            <person name="Haft D.R."/>
            <person name="McCorrison J."/>
            <person name="Torralba M."/>
            <person name="Gillis M."/>
            <person name="Haft D.H."/>
            <person name="Methe B."/>
            <person name="Sutton G."/>
            <person name="Nelson K.E."/>
        </authorList>
    </citation>
    <scope>NUCLEOTIDE SEQUENCE [LARGE SCALE GENOMIC DNA]</scope>
    <source>
        <strain evidence="2 3">F0067</strain>
    </source>
</reference>
<dbReference type="SUPFAM" id="SSF56935">
    <property type="entry name" value="Porins"/>
    <property type="match status" value="1"/>
</dbReference>
<dbReference type="EMBL" id="AWEY01000026">
    <property type="protein sequence ID" value="ERK39196.1"/>
    <property type="molecule type" value="Genomic_DNA"/>
</dbReference>
<feature type="signal peptide" evidence="1">
    <location>
        <begin position="1"/>
        <end position="20"/>
    </location>
</feature>
<protein>
    <recommendedName>
        <fullName evidence="4">Transporter, Ompp1/FadL/TodX family</fullName>
    </recommendedName>
</protein>
<evidence type="ECO:0000313" key="3">
    <source>
        <dbReference type="Proteomes" id="UP000016648"/>
    </source>
</evidence>
<organism evidence="2 3">
    <name type="scientific">Segatella baroniae F0067</name>
    <dbReference type="NCBI Taxonomy" id="1115809"/>
    <lineage>
        <taxon>Bacteria</taxon>
        <taxon>Pseudomonadati</taxon>
        <taxon>Bacteroidota</taxon>
        <taxon>Bacteroidia</taxon>
        <taxon>Bacteroidales</taxon>
        <taxon>Prevotellaceae</taxon>
        <taxon>Segatella</taxon>
    </lineage>
</organism>